<proteinExistence type="predicted"/>
<organism evidence="2 3">
    <name type="scientific">Mycena sanguinolenta</name>
    <dbReference type="NCBI Taxonomy" id="230812"/>
    <lineage>
        <taxon>Eukaryota</taxon>
        <taxon>Fungi</taxon>
        <taxon>Dikarya</taxon>
        <taxon>Basidiomycota</taxon>
        <taxon>Agaricomycotina</taxon>
        <taxon>Agaricomycetes</taxon>
        <taxon>Agaricomycetidae</taxon>
        <taxon>Agaricales</taxon>
        <taxon>Marasmiineae</taxon>
        <taxon>Mycenaceae</taxon>
        <taxon>Mycena</taxon>
    </lineage>
</organism>
<comment type="caution">
    <text evidence="2">The sequence shown here is derived from an EMBL/GenBank/DDBJ whole genome shotgun (WGS) entry which is preliminary data.</text>
</comment>
<evidence type="ECO:0000313" key="3">
    <source>
        <dbReference type="Proteomes" id="UP000623467"/>
    </source>
</evidence>
<sequence>MNFLLAITLLFATLLSKVEPNLAQLTCNTLCTDALYAAVGGDANSTTCTNAISQQYAQCLDCGDQTFDDDLPDSQAEYNVYLEFCTDSGFGVKNFTIPGSFQASKSGGGATPSGAAHGYSRASLLSVGWISLVVLAAAQQNIVFYDIL</sequence>
<evidence type="ECO:0000256" key="1">
    <source>
        <dbReference type="SAM" id="SignalP"/>
    </source>
</evidence>
<dbReference type="OrthoDB" id="2981910at2759"/>
<feature type="signal peptide" evidence="1">
    <location>
        <begin position="1"/>
        <end position="23"/>
    </location>
</feature>
<evidence type="ECO:0000313" key="2">
    <source>
        <dbReference type="EMBL" id="KAF7349718.1"/>
    </source>
</evidence>
<gene>
    <name evidence="2" type="ORF">MSAN_01698600</name>
</gene>
<accession>A0A8H6XY35</accession>
<reference evidence="2" key="1">
    <citation type="submission" date="2020-05" db="EMBL/GenBank/DDBJ databases">
        <title>Mycena genomes resolve the evolution of fungal bioluminescence.</title>
        <authorList>
            <person name="Tsai I.J."/>
        </authorList>
    </citation>
    <scope>NUCLEOTIDE SEQUENCE</scope>
    <source>
        <strain evidence="2">160909Yilan</strain>
    </source>
</reference>
<name>A0A8H6XY35_9AGAR</name>
<dbReference type="AlphaFoldDB" id="A0A8H6XY35"/>
<feature type="chain" id="PRO_5033986337" evidence="1">
    <location>
        <begin position="24"/>
        <end position="148"/>
    </location>
</feature>
<dbReference type="EMBL" id="JACAZH010000015">
    <property type="protein sequence ID" value="KAF7349718.1"/>
    <property type="molecule type" value="Genomic_DNA"/>
</dbReference>
<keyword evidence="1" id="KW-0732">Signal</keyword>
<protein>
    <submittedName>
        <fullName evidence="2">Uncharacterized protein</fullName>
    </submittedName>
</protein>
<dbReference type="Proteomes" id="UP000623467">
    <property type="component" value="Unassembled WGS sequence"/>
</dbReference>
<keyword evidence="3" id="KW-1185">Reference proteome</keyword>